<comment type="caution">
    <text evidence="2">The sequence shown here is derived from an EMBL/GenBank/DDBJ whole genome shotgun (WGS) entry which is preliminary data.</text>
</comment>
<dbReference type="EMBL" id="BJZS01000133">
    <property type="protein sequence ID" value="GEO97488.1"/>
    <property type="molecule type" value="Genomic_DNA"/>
</dbReference>
<evidence type="ECO:0000256" key="1">
    <source>
        <dbReference type="SAM" id="SignalP"/>
    </source>
</evidence>
<gene>
    <name evidence="2" type="ORF">KTU01_36110</name>
</gene>
<feature type="chain" id="PRO_5021700073" description="DUF4440 domain-containing protein" evidence="1">
    <location>
        <begin position="27"/>
        <end position="211"/>
    </location>
</feature>
<dbReference type="STRING" id="388357.GCA_001580365_03510"/>
<keyword evidence="1" id="KW-0732">Signal</keyword>
<feature type="signal peptide" evidence="1">
    <location>
        <begin position="1"/>
        <end position="26"/>
    </location>
</feature>
<evidence type="ECO:0000313" key="2">
    <source>
        <dbReference type="EMBL" id="GEO97488.1"/>
    </source>
</evidence>
<dbReference type="AlphaFoldDB" id="A0A512IIL9"/>
<proteinExistence type="predicted"/>
<evidence type="ECO:0008006" key="4">
    <source>
        <dbReference type="Google" id="ProtNLM"/>
    </source>
</evidence>
<organism evidence="2 3">
    <name type="scientific">Kocuria turfanensis</name>
    <dbReference type="NCBI Taxonomy" id="388357"/>
    <lineage>
        <taxon>Bacteria</taxon>
        <taxon>Bacillati</taxon>
        <taxon>Actinomycetota</taxon>
        <taxon>Actinomycetes</taxon>
        <taxon>Micrococcales</taxon>
        <taxon>Micrococcaceae</taxon>
        <taxon>Kocuria</taxon>
    </lineage>
</organism>
<sequence>MSRRPHLMTALALCALPLAACSTSPAQETSVLSSAAASASSFPAAWPTSSSFPTPEVPGDGTFPRVQDVDRSDVDSTARAAALLLHSWDTAADHTETAAAIRTKPLMSDDWAAQQVEPERNSSQGAWLGPAEHGAYSRAQAVPAIGDVTRDVADDKAVRAYKVTWRWASRDGEPAEGTGTRHATIYLEKHSGAWEVVGHQSHDLPAGEAAS</sequence>
<reference evidence="2 3" key="1">
    <citation type="submission" date="2019-07" db="EMBL/GenBank/DDBJ databases">
        <title>Whole genome shotgun sequence of Kocuria turfanensis NBRC 107627.</title>
        <authorList>
            <person name="Hosoyama A."/>
            <person name="Uohara A."/>
            <person name="Ohji S."/>
            <person name="Ichikawa N."/>
        </authorList>
    </citation>
    <scope>NUCLEOTIDE SEQUENCE [LARGE SCALE GENOMIC DNA]</scope>
    <source>
        <strain evidence="2 3">NBRC 107627</strain>
    </source>
</reference>
<dbReference type="Proteomes" id="UP000321103">
    <property type="component" value="Unassembled WGS sequence"/>
</dbReference>
<name>A0A512IIL9_9MICC</name>
<keyword evidence="3" id="KW-1185">Reference proteome</keyword>
<accession>A0A512IIL9</accession>
<protein>
    <recommendedName>
        <fullName evidence="4">DUF4440 domain-containing protein</fullName>
    </recommendedName>
</protein>
<evidence type="ECO:0000313" key="3">
    <source>
        <dbReference type="Proteomes" id="UP000321103"/>
    </source>
</evidence>